<evidence type="ECO:0000313" key="3">
    <source>
        <dbReference type="EMBL" id="MFC6284626.1"/>
    </source>
</evidence>
<dbReference type="InterPro" id="IPR014710">
    <property type="entry name" value="RmlC-like_jellyroll"/>
</dbReference>
<comment type="caution">
    <text evidence="3">The sequence shown here is derived from an EMBL/GenBank/DDBJ whole genome shotgun (WGS) entry which is preliminary data.</text>
</comment>
<dbReference type="InterPro" id="IPR052535">
    <property type="entry name" value="Bacilysin_H2HPP_isomerase"/>
</dbReference>
<accession>A0ABW1U411</accession>
<reference evidence="4" key="1">
    <citation type="journal article" date="2019" name="Int. J. Syst. Evol. Microbiol.">
        <title>The Global Catalogue of Microorganisms (GCM) 10K type strain sequencing project: providing services to taxonomists for standard genome sequencing and annotation.</title>
        <authorList>
            <consortium name="The Broad Institute Genomics Platform"/>
            <consortium name="The Broad Institute Genome Sequencing Center for Infectious Disease"/>
            <person name="Wu L."/>
            <person name="Ma J."/>
        </authorList>
    </citation>
    <scope>NUCLEOTIDE SEQUENCE [LARGE SCALE GENOMIC DNA]</scope>
    <source>
        <strain evidence="4">CCUG 39402</strain>
    </source>
</reference>
<evidence type="ECO:0000259" key="2">
    <source>
        <dbReference type="Pfam" id="PF02311"/>
    </source>
</evidence>
<sequence>MTQMFDWNKLPREFVREGIERCGFRGEDVIMVMNWIEPKIQVRPHQHDFEQIAICVQGRMNYHVGDQVFEMTPGCMVRVPPHTLHYVEPIGDEVALNLDVFAPIRDDYKHLVEYQAAEFSDNTKA</sequence>
<organism evidence="3 4">
    <name type="scientific">Polaromonas aquatica</name>
    <dbReference type="NCBI Taxonomy" id="332657"/>
    <lineage>
        <taxon>Bacteria</taxon>
        <taxon>Pseudomonadati</taxon>
        <taxon>Pseudomonadota</taxon>
        <taxon>Betaproteobacteria</taxon>
        <taxon>Burkholderiales</taxon>
        <taxon>Comamonadaceae</taxon>
        <taxon>Polaromonas</taxon>
    </lineage>
</organism>
<feature type="domain" description="AraC-type arabinose-binding/dimerisation" evidence="2">
    <location>
        <begin position="38"/>
        <end position="93"/>
    </location>
</feature>
<dbReference type="EMBL" id="JBHSRS010000084">
    <property type="protein sequence ID" value="MFC6284626.1"/>
    <property type="molecule type" value="Genomic_DNA"/>
</dbReference>
<dbReference type="PANTHER" id="PTHR40112">
    <property type="entry name" value="H2HPP ISOMERASE"/>
    <property type="match status" value="1"/>
</dbReference>
<dbReference type="Proteomes" id="UP001596270">
    <property type="component" value="Unassembled WGS sequence"/>
</dbReference>
<evidence type="ECO:0000256" key="1">
    <source>
        <dbReference type="ARBA" id="ARBA00023125"/>
    </source>
</evidence>
<keyword evidence="1" id="KW-0238">DNA-binding</keyword>
<dbReference type="SUPFAM" id="SSF51182">
    <property type="entry name" value="RmlC-like cupins"/>
    <property type="match status" value="1"/>
</dbReference>
<name>A0ABW1U411_9BURK</name>
<dbReference type="InterPro" id="IPR003313">
    <property type="entry name" value="AraC-bd"/>
</dbReference>
<protein>
    <submittedName>
        <fullName evidence="3">Cupin domain-containing protein</fullName>
    </submittedName>
</protein>
<keyword evidence="4" id="KW-1185">Reference proteome</keyword>
<dbReference type="RefSeq" id="WP_371435122.1">
    <property type="nucleotide sequence ID" value="NZ_JBHSRS010000084.1"/>
</dbReference>
<evidence type="ECO:0000313" key="4">
    <source>
        <dbReference type="Proteomes" id="UP001596270"/>
    </source>
</evidence>
<dbReference type="InterPro" id="IPR011051">
    <property type="entry name" value="RmlC_Cupin_sf"/>
</dbReference>
<dbReference type="PANTHER" id="PTHR40112:SF1">
    <property type="entry name" value="H2HPP ISOMERASE"/>
    <property type="match status" value="1"/>
</dbReference>
<gene>
    <name evidence="3" type="ORF">ACFQND_25655</name>
</gene>
<dbReference type="Pfam" id="PF02311">
    <property type="entry name" value="AraC_binding"/>
    <property type="match status" value="1"/>
</dbReference>
<dbReference type="CDD" id="cd02238">
    <property type="entry name" value="cupin_KdgF"/>
    <property type="match status" value="1"/>
</dbReference>
<dbReference type="Gene3D" id="2.60.120.10">
    <property type="entry name" value="Jelly Rolls"/>
    <property type="match status" value="1"/>
</dbReference>
<proteinExistence type="predicted"/>